<organism evidence="1 2">
    <name type="scientific">Fulvivirga sediminis</name>
    <dbReference type="NCBI Taxonomy" id="2803949"/>
    <lineage>
        <taxon>Bacteria</taxon>
        <taxon>Pseudomonadati</taxon>
        <taxon>Bacteroidota</taxon>
        <taxon>Cytophagia</taxon>
        <taxon>Cytophagales</taxon>
        <taxon>Fulvivirgaceae</taxon>
        <taxon>Fulvivirga</taxon>
    </lineage>
</organism>
<comment type="caution">
    <text evidence="1">The sequence shown here is derived from an EMBL/GenBank/DDBJ whole genome shotgun (WGS) entry which is preliminary data.</text>
</comment>
<dbReference type="AlphaFoldDB" id="A0A937F834"/>
<evidence type="ECO:0000313" key="1">
    <source>
        <dbReference type="EMBL" id="MBL3656339.1"/>
    </source>
</evidence>
<reference evidence="1" key="1">
    <citation type="submission" date="2021-01" db="EMBL/GenBank/DDBJ databases">
        <title>Fulvivirga kasyanovii gen. nov., sp nov., a novel member of the phylum Bacteroidetes isolated from seawater in a mussel farm.</title>
        <authorList>
            <person name="Zhao L.-H."/>
            <person name="Wang Z.-J."/>
        </authorList>
    </citation>
    <scope>NUCLEOTIDE SEQUENCE</scope>
    <source>
        <strain evidence="1">2943</strain>
    </source>
</reference>
<gene>
    <name evidence="1" type="ORF">JL102_09380</name>
</gene>
<evidence type="ECO:0000313" key="2">
    <source>
        <dbReference type="Proteomes" id="UP000659388"/>
    </source>
</evidence>
<name>A0A937F834_9BACT</name>
<dbReference type="Proteomes" id="UP000659388">
    <property type="component" value="Unassembled WGS sequence"/>
</dbReference>
<proteinExistence type="predicted"/>
<dbReference type="RefSeq" id="WP_202244124.1">
    <property type="nucleotide sequence ID" value="NZ_JAESIY010000004.1"/>
</dbReference>
<protein>
    <submittedName>
        <fullName evidence="1">Uncharacterized protein</fullName>
    </submittedName>
</protein>
<sequence length="73" mass="8500">MAKRQLRLSPDLISEKWSEISGKKANIVLNNRRVIFVKLLENSTNQIKVEDMKQQKHKVDIQDISEIILDIKA</sequence>
<keyword evidence="2" id="KW-1185">Reference proteome</keyword>
<accession>A0A937F834</accession>
<dbReference type="EMBL" id="JAESIY010000004">
    <property type="protein sequence ID" value="MBL3656339.1"/>
    <property type="molecule type" value="Genomic_DNA"/>
</dbReference>